<dbReference type="Proteomes" id="UP000281553">
    <property type="component" value="Unassembled WGS sequence"/>
</dbReference>
<keyword evidence="3" id="KW-1185">Reference proteome</keyword>
<protein>
    <submittedName>
        <fullName evidence="2">Uncharacterized protein</fullName>
    </submittedName>
</protein>
<accession>A0A3P7QJN8</accession>
<evidence type="ECO:0000256" key="1">
    <source>
        <dbReference type="SAM" id="MobiDB-lite"/>
    </source>
</evidence>
<proteinExistence type="predicted"/>
<gene>
    <name evidence="2" type="ORF">DILT_LOCUS15546</name>
</gene>
<evidence type="ECO:0000313" key="2">
    <source>
        <dbReference type="EMBL" id="VDN30489.1"/>
    </source>
</evidence>
<dbReference type="OrthoDB" id="10662672at2759"/>
<organism evidence="2 3">
    <name type="scientific">Dibothriocephalus latus</name>
    <name type="common">Fish tapeworm</name>
    <name type="synonym">Diphyllobothrium latum</name>
    <dbReference type="NCBI Taxonomy" id="60516"/>
    <lineage>
        <taxon>Eukaryota</taxon>
        <taxon>Metazoa</taxon>
        <taxon>Spiralia</taxon>
        <taxon>Lophotrochozoa</taxon>
        <taxon>Platyhelminthes</taxon>
        <taxon>Cestoda</taxon>
        <taxon>Eucestoda</taxon>
        <taxon>Diphyllobothriidea</taxon>
        <taxon>Diphyllobothriidae</taxon>
        <taxon>Dibothriocephalus</taxon>
    </lineage>
</organism>
<feature type="region of interest" description="Disordered" evidence="1">
    <location>
        <begin position="153"/>
        <end position="191"/>
    </location>
</feature>
<dbReference type="EMBL" id="UYRU01079832">
    <property type="protein sequence ID" value="VDN30489.1"/>
    <property type="molecule type" value="Genomic_DNA"/>
</dbReference>
<feature type="compositionally biased region" description="Low complexity" evidence="1">
    <location>
        <begin position="159"/>
        <end position="171"/>
    </location>
</feature>
<evidence type="ECO:0000313" key="3">
    <source>
        <dbReference type="Proteomes" id="UP000281553"/>
    </source>
</evidence>
<reference evidence="2 3" key="1">
    <citation type="submission" date="2018-11" db="EMBL/GenBank/DDBJ databases">
        <authorList>
            <consortium name="Pathogen Informatics"/>
        </authorList>
    </citation>
    <scope>NUCLEOTIDE SEQUENCE [LARGE SCALE GENOMIC DNA]</scope>
</reference>
<sequence length="214" mass="22019">MCSPNLCRPAAAAVTALQASPDHLWIGTQSGVVVLIPFTSAPDPTAPPLSGSFPVDASTPIRSTAPSALMSSTPDPVIPSAIVNLSEASVSVYGHAEAVNFLTMVSAAVPGLEAQDGKVAREQQRLIRRSAIDSSEELIMFAGGVGFVTHHVPSQSNCKTSSAAAGSSKGTQRNEATTPPPKATSDSVGHLVAWSIPPRDQHQMAPGTSTQSSR</sequence>
<dbReference type="AlphaFoldDB" id="A0A3P7QJN8"/>
<name>A0A3P7QJN8_DIBLA</name>